<dbReference type="GO" id="GO:0005737">
    <property type="term" value="C:cytoplasm"/>
    <property type="evidence" value="ECO:0007669"/>
    <property type="project" value="UniProtKB-SubCell"/>
</dbReference>
<sequence>MNKDTVSTAPDGQPFQLAELRNAAGMTVTLMDWGATLLSIKVPMNDGSVREVALGCAHTAIWTQQDACLGASIGRYANRIADSRFTLDGKVFELVPNQGQHQLHGGPEGFNKRRWDVEHQSANSVQYALTSNDGDQGFPGTLHATARFTLHDDQRLTIDYQANVDQPCPVNMTNHVYFNLDGVQGDIRYHRLQVFADRYLPVSKEGIPKRGLVPVDATSFNFRQPKAILEDFLTDDDQRNVNGYDHAFLLSAKGDLKAPAAHVWSTDGSLQMTVHTTAPALQVYTGNSLEGTPARDGGHYEAWQGLALESEFLPDSPHHPEWPQPDCMLRPGQHYRSVTEYAFIS</sequence>
<dbReference type="RefSeq" id="WP_027704907.1">
    <property type="nucleotide sequence ID" value="NZ_AP018933.1"/>
</dbReference>
<dbReference type="PANTHER" id="PTHR10091:SF0">
    <property type="entry name" value="GALACTOSE MUTAROTASE"/>
    <property type="match status" value="1"/>
</dbReference>
<dbReference type="InterPro" id="IPR008183">
    <property type="entry name" value="Aldose_1/G6P_1-epimerase"/>
</dbReference>
<dbReference type="Proteomes" id="UP000267342">
    <property type="component" value="Chromosome"/>
</dbReference>
<dbReference type="PANTHER" id="PTHR10091">
    <property type="entry name" value="ALDOSE-1-EPIMERASE"/>
    <property type="match status" value="1"/>
</dbReference>
<feature type="binding site" evidence="14">
    <location>
        <begin position="78"/>
        <end position="79"/>
    </location>
    <ligand>
        <name>beta-D-galactose</name>
        <dbReference type="ChEBI" id="CHEBI:27667"/>
    </ligand>
</feature>
<comment type="pathway">
    <text evidence="3 11">Carbohydrate metabolism; hexose metabolism.</text>
</comment>
<dbReference type="Pfam" id="PF01263">
    <property type="entry name" value="Aldose_epim"/>
    <property type="match status" value="1"/>
</dbReference>
<feature type="binding site" evidence="14">
    <location>
        <begin position="175"/>
        <end position="177"/>
    </location>
    <ligand>
        <name>beta-D-galactose</name>
        <dbReference type="ChEBI" id="CHEBI:27667"/>
    </ligand>
</feature>
<evidence type="ECO:0000256" key="13">
    <source>
        <dbReference type="PIRSR" id="PIRSR005096-2"/>
    </source>
</evidence>
<dbReference type="Gene3D" id="2.70.98.10">
    <property type="match status" value="1"/>
</dbReference>
<feature type="binding site" evidence="13">
    <location>
        <position position="245"/>
    </location>
    <ligand>
        <name>beta-D-galactose</name>
        <dbReference type="ChEBI" id="CHEBI:27667"/>
    </ligand>
</feature>
<dbReference type="UniPathway" id="UPA00242"/>
<dbReference type="STRING" id="1123510.GCA_000620025_01529"/>
<evidence type="ECO:0000256" key="12">
    <source>
        <dbReference type="PIRSR" id="PIRSR005096-1"/>
    </source>
</evidence>
<dbReference type="InterPro" id="IPR014718">
    <property type="entry name" value="GH-type_carb-bd"/>
</dbReference>
<keyword evidence="7" id="KW-0963">Cytoplasm</keyword>
<dbReference type="InterPro" id="IPR011013">
    <property type="entry name" value="Gal_mutarotase_sf_dom"/>
</dbReference>
<dbReference type="InterPro" id="IPR013458">
    <property type="entry name" value="Ald_epimerase_bac"/>
</dbReference>
<gene>
    <name evidence="15" type="ORF">ZBT109_0568</name>
</gene>
<evidence type="ECO:0000256" key="3">
    <source>
        <dbReference type="ARBA" id="ARBA00005028"/>
    </source>
</evidence>
<dbReference type="PROSITE" id="PS00545">
    <property type="entry name" value="ALDOSE_1_EPIMERASE"/>
    <property type="match status" value="1"/>
</dbReference>
<comment type="subcellular location">
    <subcellularLocation>
        <location evidence="2">Cytoplasm</location>
    </subcellularLocation>
</comment>
<feature type="active site" description="Proton donor" evidence="12">
    <location>
        <position position="175"/>
    </location>
</feature>
<evidence type="ECO:0000256" key="4">
    <source>
        <dbReference type="ARBA" id="ARBA00006206"/>
    </source>
</evidence>
<dbReference type="FunFam" id="2.70.98.10:FF:000002">
    <property type="entry name" value="Aldose 1-epimerase"/>
    <property type="match status" value="1"/>
</dbReference>
<dbReference type="GO" id="GO:0033499">
    <property type="term" value="P:galactose catabolic process via UDP-galactose, Leloir pathway"/>
    <property type="evidence" value="ECO:0007669"/>
    <property type="project" value="TreeGrafter"/>
</dbReference>
<dbReference type="NCBIfam" id="TIGR02636">
    <property type="entry name" value="galM_Leloir"/>
    <property type="match status" value="1"/>
</dbReference>
<evidence type="ECO:0000256" key="6">
    <source>
        <dbReference type="ARBA" id="ARBA00014165"/>
    </source>
</evidence>
<evidence type="ECO:0000313" key="16">
    <source>
        <dbReference type="Proteomes" id="UP000267342"/>
    </source>
</evidence>
<dbReference type="InterPro" id="IPR047215">
    <property type="entry name" value="Galactose_mutarotase-like"/>
</dbReference>
<organism evidence="15 16">
    <name type="scientific">Zymobacter palmae</name>
    <dbReference type="NCBI Taxonomy" id="33074"/>
    <lineage>
        <taxon>Bacteria</taxon>
        <taxon>Pseudomonadati</taxon>
        <taxon>Pseudomonadota</taxon>
        <taxon>Gammaproteobacteria</taxon>
        <taxon>Oceanospirillales</taxon>
        <taxon>Halomonadaceae</taxon>
        <taxon>Zymobacter group</taxon>
        <taxon>Zymobacter</taxon>
    </lineage>
</organism>
<dbReference type="GO" id="GO:0006006">
    <property type="term" value="P:glucose metabolic process"/>
    <property type="evidence" value="ECO:0007669"/>
    <property type="project" value="TreeGrafter"/>
</dbReference>
<dbReference type="AlphaFoldDB" id="A0A348HCK4"/>
<dbReference type="GO" id="GO:0030246">
    <property type="term" value="F:carbohydrate binding"/>
    <property type="evidence" value="ECO:0007669"/>
    <property type="project" value="InterPro"/>
</dbReference>
<dbReference type="InterPro" id="IPR015443">
    <property type="entry name" value="Aldose_1-epimerase"/>
</dbReference>
<dbReference type="EC" id="5.1.3.3" evidence="5 11"/>
<comment type="similarity">
    <text evidence="4 11">Belongs to the aldose epimerase family.</text>
</comment>
<feature type="active site" description="Proton acceptor" evidence="12">
    <location>
        <position position="309"/>
    </location>
</feature>
<comment type="catalytic activity">
    <reaction evidence="1 11">
        <text>alpha-D-glucose = beta-D-glucose</text>
        <dbReference type="Rhea" id="RHEA:10264"/>
        <dbReference type="ChEBI" id="CHEBI:15903"/>
        <dbReference type="ChEBI" id="CHEBI:17925"/>
        <dbReference type="EC" id="5.1.3.3"/>
    </reaction>
</comment>
<evidence type="ECO:0000256" key="7">
    <source>
        <dbReference type="ARBA" id="ARBA00022490"/>
    </source>
</evidence>
<evidence type="ECO:0000256" key="1">
    <source>
        <dbReference type="ARBA" id="ARBA00001614"/>
    </source>
</evidence>
<dbReference type="NCBIfam" id="NF008277">
    <property type="entry name" value="PRK11055.1"/>
    <property type="match status" value="1"/>
</dbReference>
<dbReference type="KEGG" id="zpl:ZBT109_0568"/>
<evidence type="ECO:0000256" key="10">
    <source>
        <dbReference type="ARBA" id="ARBA00037676"/>
    </source>
</evidence>
<accession>A0A348HCK4</accession>
<dbReference type="OrthoDB" id="9779408at2"/>
<protein>
    <recommendedName>
        <fullName evidence="6 11">Aldose 1-epimerase</fullName>
        <ecNumber evidence="5 11">5.1.3.3</ecNumber>
    </recommendedName>
</protein>
<name>A0A348HCK4_9GAMM</name>
<dbReference type="InterPro" id="IPR018052">
    <property type="entry name" value="Ald1_epimerase_CS"/>
</dbReference>
<proteinExistence type="inferred from homology"/>
<comment type="function">
    <text evidence="10">Mutarotase converts alpha-aldose to the beta-anomer. It is active on D-glucose, L-arabinose, D-xylose, D-galactose, maltose and lactose.</text>
</comment>
<dbReference type="PIRSF" id="PIRSF005096">
    <property type="entry name" value="GALM"/>
    <property type="match status" value="1"/>
</dbReference>
<evidence type="ECO:0000313" key="15">
    <source>
        <dbReference type="EMBL" id="BBG29356.1"/>
    </source>
</evidence>
<evidence type="ECO:0000256" key="9">
    <source>
        <dbReference type="ARBA" id="ARBA00023277"/>
    </source>
</evidence>
<evidence type="ECO:0000256" key="11">
    <source>
        <dbReference type="PIRNR" id="PIRNR005096"/>
    </source>
</evidence>
<evidence type="ECO:0000256" key="14">
    <source>
        <dbReference type="PIRSR" id="PIRSR005096-3"/>
    </source>
</evidence>
<dbReference type="EMBL" id="AP018933">
    <property type="protein sequence ID" value="BBG29356.1"/>
    <property type="molecule type" value="Genomic_DNA"/>
</dbReference>
<evidence type="ECO:0000256" key="5">
    <source>
        <dbReference type="ARBA" id="ARBA00013185"/>
    </source>
</evidence>
<dbReference type="GO" id="GO:0004034">
    <property type="term" value="F:aldose 1-epimerase activity"/>
    <property type="evidence" value="ECO:0007669"/>
    <property type="project" value="UniProtKB-EC"/>
</dbReference>
<keyword evidence="8 11" id="KW-0413">Isomerase</keyword>
<reference evidence="15 16" key="1">
    <citation type="submission" date="2018-09" db="EMBL/GenBank/DDBJ databases">
        <title>Zymobacter palmae IAM14233 (=T109) whole genome analysis.</title>
        <authorList>
            <person name="Yanase H."/>
        </authorList>
    </citation>
    <scope>NUCLEOTIDE SEQUENCE [LARGE SCALE GENOMIC DNA]</scope>
    <source>
        <strain evidence="15 16">IAM14233</strain>
    </source>
</reference>
<evidence type="ECO:0000256" key="8">
    <source>
        <dbReference type="ARBA" id="ARBA00023235"/>
    </source>
</evidence>
<evidence type="ECO:0000256" key="2">
    <source>
        <dbReference type="ARBA" id="ARBA00004496"/>
    </source>
</evidence>
<dbReference type="SUPFAM" id="SSF74650">
    <property type="entry name" value="Galactose mutarotase-like"/>
    <property type="match status" value="1"/>
</dbReference>
<dbReference type="CDD" id="cd09019">
    <property type="entry name" value="galactose_mutarotase_like"/>
    <property type="match status" value="1"/>
</dbReference>
<keyword evidence="16" id="KW-1185">Reference proteome</keyword>
<keyword evidence="9 11" id="KW-0119">Carbohydrate metabolism</keyword>